<feature type="compositionally biased region" description="Polar residues" evidence="1">
    <location>
        <begin position="21"/>
        <end position="30"/>
    </location>
</feature>
<organism evidence="3 4">
    <name type="scientific">Hymenobacter aranciens</name>
    <dbReference type="NCBI Taxonomy" id="3063996"/>
    <lineage>
        <taxon>Bacteria</taxon>
        <taxon>Pseudomonadati</taxon>
        <taxon>Bacteroidota</taxon>
        <taxon>Cytophagia</taxon>
        <taxon>Cytophagales</taxon>
        <taxon>Hymenobacteraceae</taxon>
        <taxon>Hymenobacter</taxon>
    </lineage>
</organism>
<comment type="caution">
    <text evidence="3">The sequence shown here is derived from an EMBL/GenBank/DDBJ whole genome shotgun (WGS) entry which is preliminary data.</text>
</comment>
<reference evidence="3" key="1">
    <citation type="submission" date="2023-07" db="EMBL/GenBank/DDBJ databases">
        <authorList>
            <person name="Kim M.K."/>
        </authorList>
    </citation>
    <scope>NUCLEOTIDE SEQUENCE</scope>
    <source>
        <strain evidence="3">ASUV-10-1</strain>
    </source>
</reference>
<accession>A0ABT9BKH8</accession>
<dbReference type="Proteomes" id="UP001176429">
    <property type="component" value="Unassembled WGS sequence"/>
</dbReference>
<feature type="chain" id="PRO_5047374519" description="DUF4890 domain-containing protein" evidence="2">
    <location>
        <begin position="22"/>
        <end position="155"/>
    </location>
</feature>
<evidence type="ECO:0000256" key="1">
    <source>
        <dbReference type="SAM" id="MobiDB-lite"/>
    </source>
</evidence>
<evidence type="ECO:0008006" key="5">
    <source>
        <dbReference type="Google" id="ProtNLM"/>
    </source>
</evidence>
<dbReference type="RefSeq" id="WP_305008951.1">
    <property type="nucleotide sequence ID" value="NZ_JAUQSY010000021.1"/>
</dbReference>
<proteinExistence type="predicted"/>
<feature type="compositionally biased region" description="Basic and acidic residues" evidence="1">
    <location>
        <begin position="34"/>
        <end position="57"/>
    </location>
</feature>
<protein>
    <recommendedName>
        <fullName evidence="5">DUF4890 domain-containing protein</fullName>
    </recommendedName>
</protein>
<evidence type="ECO:0000313" key="4">
    <source>
        <dbReference type="Proteomes" id="UP001176429"/>
    </source>
</evidence>
<evidence type="ECO:0000256" key="2">
    <source>
        <dbReference type="SAM" id="SignalP"/>
    </source>
</evidence>
<feature type="region of interest" description="Disordered" evidence="1">
    <location>
        <begin position="21"/>
        <end position="70"/>
    </location>
</feature>
<gene>
    <name evidence="3" type="ORF">Q5H93_22425</name>
</gene>
<name>A0ABT9BKH8_9BACT</name>
<feature type="compositionally biased region" description="Basic and acidic residues" evidence="1">
    <location>
        <begin position="130"/>
        <end position="149"/>
    </location>
</feature>
<evidence type="ECO:0000313" key="3">
    <source>
        <dbReference type="EMBL" id="MDO7877512.1"/>
    </source>
</evidence>
<feature type="region of interest" description="Disordered" evidence="1">
    <location>
        <begin position="125"/>
        <end position="155"/>
    </location>
</feature>
<sequence>MKKTLILLAALALATTGTSFAQTTPATGTSKMKVKADKGPKKDKPKLSPEQKADHGAAKMAKQLGLSPDQEARVEKILLARNQEMKGLKDKAGTDRKAAHEQMKTVRTKYDNELKGALTAEQFAKYQQLRAEHKGHGDHRGHGPQDGKMKVKSKG</sequence>
<keyword evidence="4" id="KW-1185">Reference proteome</keyword>
<keyword evidence="2" id="KW-0732">Signal</keyword>
<feature type="signal peptide" evidence="2">
    <location>
        <begin position="1"/>
        <end position="21"/>
    </location>
</feature>
<dbReference type="EMBL" id="JAUQSY010000021">
    <property type="protein sequence ID" value="MDO7877512.1"/>
    <property type="molecule type" value="Genomic_DNA"/>
</dbReference>